<sequence length="94" mass="10180">MIRMLLSLFLTVGLVGCGSISHPLPRCDGYSRRPLNRPMWQWQGDGQSKPPPTSAVPTEPVNNTASYAEEDASAVPPAFATFDVAGSYRPCEGR</sequence>
<dbReference type="OrthoDB" id="8280200at2"/>
<dbReference type="HOGENOM" id="CLU_178277_0_0_5"/>
<dbReference type="PROSITE" id="PS51257">
    <property type="entry name" value="PROKAR_LIPOPROTEIN"/>
    <property type="match status" value="1"/>
</dbReference>
<feature type="region of interest" description="Disordered" evidence="1">
    <location>
        <begin position="38"/>
        <end position="61"/>
    </location>
</feature>
<keyword evidence="2" id="KW-0449">Lipoprotein</keyword>
<dbReference type="Proteomes" id="UP000027180">
    <property type="component" value="Plasmid pRetIE4771e"/>
</dbReference>
<evidence type="ECO:0000256" key="1">
    <source>
        <dbReference type="SAM" id="MobiDB-lite"/>
    </source>
</evidence>
<evidence type="ECO:0000313" key="3">
    <source>
        <dbReference type="Proteomes" id="UP000027180"/>
    </source>
</evidence>
<dbReference type="KEGG" id="rei:IE4771_PE00256"/>
<reference evidence="2 3" key="1">
    <citation type="submission" date="2013-12" db="EMBL/GenBank/DDBJ databases">
        <title>Complete genome sequence of Rhizobium etli bv. mimosae IE4771.</title>
        <authorList>
            <person name="Bustos P."/>
            <person name="Santamaria R.I."/>
            <person name="Lozano L."/>
            <person name="Ormeno-Orrillo E."/>
            <person name="Rogel M.A."/>
            <person name="Romero D."/>
            <person name="Cevallos M.A."/>
            <person name="Martinez-Romero E."/>
            <person name="Gonzalez V."/>
        </authorList>
    </citation>
    <scope>NUCLEOTIDE SEQUENCE [LARGE SCALE GENOMIC DNA]</scope>
    <source>
        <strain evidence="2 3">IE4771</strain>
        <plasmid evidence="3">Plasmid pRetIE4771e</plasmid>
    </source>
</reference>
<accession>A0A060IHR1</accession>
<evidence type="ECO:0000313" key="2">
    <source>
        <dbReference type="EMBL" id="AIC31480.1"/>
    </source>
</evidence>
<name>A0A060IHR1_RHIET</name>
<proteinExistence type="predicted"/>
<dbReference type="EMBL" id="CP006991">
    <property type="protein sequence ID" value="AIC31480.1"/>
    <property type="molecule type" value="Genomic_DNA"/>
</dbReference>
<gene>
    <name evidence="2" type="primary">virB7</name>
    <name evidence="2" type="ORF">IE4771_PE00256</name>
</gene>
<protein>
    <submittedName>
        <fullName evidence="2">Type IV secretion system lipoprotein VirB7</fullName>
    </submittedName>
</protein>
<dbReference type="AlphaFoldDB" id="A0A060IHR1"/>
<organism evidence="2 3">
    <name type="scientific">Rhizobium etli bv. mimosae str. IE4771</name>
    <dbReference type="NCBI Taxonomy" id="1432050"/>
    <lineage>
        <taxon>Bacteria</taxon>
        <taxon>Pseudomonadati</taxon>
        <taxon>Pseudomonadota</taxon>
        <taxon>Alphaproteobacteria</taxon>
        <taxon>Hyphomicrobiales</taxon>
        <taxon>Rhizobiaceae</taxon>
        <taxon>Rhizobium/Agrobacterium group</taxon>
        <taxon>Rhizobium</taxon>
    </lineage>
</organism>
<geneLocation type="plasmid" evidence="2 3">
    <name>pRetIE4771e</name>
</geneLocation>
<dbReference type="RefSeq" id="WP_010055733.1">
    <property type="nucleotide sequence ID" value="NZ_CP006991.1"/>
</dbReference>
<keyword evidence="2" id="KW-0614">Plasmid</keyword>